<keyword evidence="11" id="KW-0408">Iron</keyword>
<dbReference type="Gene3D" id="1.10.490.10">
    <property type="entry name" value="Globins"/>
    <property type="match status" value="1"/>
</dbReference>
<dbReference type="Pfam" id="PF00970">
    <property type="entry name" value="FAD_binding_6"/>
    <property type="match status" value="1"/>
</dbReference>
<dbReference type="InterPro" id="IPR039261">
    <property type="entry name" value="FNR_nucleotide-bd"/>
</dbReference>
<gene>
    <name evidence="14" type="ORF">LZ495_02590</name>
</gene>
<name>A0AA41U063_9ACTN</name>
<evidence type="ECO:0000259" key="12">
    <source>
        <dbReference type="PROSITE" id="PS01033"/>
    </source>
</evidence>
<sequence>MTLDPRVLRQSFAIVERRGDRMAKYFYAHLFREHPGVRGLFPADMQEQRDRLFGALTAAVTHVDEPDVLVPFLQKLGADHRRFGALAAHYPAVGASLVATLKYFSGDAWSEEVETSWLAAYTVISDVMIAAAQQAEDDGEPAEWRGEVVARTRPVPSVAVLTVRIDPEYPYVPGQYLSVALHDPEVLNVWRQFSIGNAPRKDGTVDLHVRRIPGGAVSERLVDGIRVGDTLRIGKAMGAATLIEGSDRPLLFAAGGTGWGAVKALVEEYEVTRPDRAATLLLIARDGDDVYDAEAVEHLLYRCPKLEAWAILPNGARAGEEVPTALERHFPGPEAEAYLAGPPGMVRAAREWLTAVGGLPDERIRHDVQPEEFSVTRPLTPADWFIQRPPVPWIRRPE</sequence>
<dbReference type="InterPro" id="IPR012292">
    <property type="entry name" value="Globin/Proto"/>
</dbReference>
<dbReference type="SUPFAM" id="SSF46458">
    <property type="entry name" value="Globin-like"/>
    <property type="match status" value="1"/>
</dbReference>
<keyword evidence="5" id="KW-0001">2Fe-2S</keyword>
<feature type="domain" description="FAD-binding FR-type" evidence="13">
    <location>
        <begin position="142"/>
        <end position="243"/>
    </location>
</feature>
<comment type="catalytic activity">
    <reaction evidence="9">
        <text>2 nitric oxide + NADH + 2 O2 = 2 nitrate + NAD(+) + H(+)</text>
        <dbReference type="Rhea" id="RHEA:19469"/>
        <dbReference type="ChEBI" id="CHEBI:15378"/>
        <dbReference type="ChEBI" id="CHEBI:15379"/>
        <dbReference type="ChEBI" id="CHEBI:16480"/>
        <dbReference type="ChEBI" id="CHEBI:17632"/>
        <dbReference type="ChEBI" id="CHEBI:57540"/>
        <dbReference type="ChEBI" id="CHEBI:57945"/>
        <dbReference type="EC" id="1.14.12.17"/>
    </reaction>
</comment>
<dbReference type="PROSITE" id="PS51384">
    <property type="entry name" value="FAD_FR"/>
    <property type="match status" value="1"/>
</dbReference>
<evidence type="ECO:0000256" key="1">
    <source>
        <dbReference type="ARBA" id="ARBA00001970"/>
    </source>
</evidence>
<dbReference type="GO" id="GO:0019825">
    <property type="term" value="F:oxygen binding"/>
    <property type="evidence" value="ECO:0007669"/>
    <property type="project" value="InterPro"/>
</dbReference>
<proteinExistence type="inferred from homology"/>
<dbReference type="Gene3D" id="3.40.50.80">
    <property type="entry name" value="Nucleotide-binding domain of ferredoxin-NADP reductase (FNR) module"/>
    <property type="match status" value="1"/>
</dbReference>
<dbReference type="CDD" id="cd19753">
    <property type="entry name" value="Mb-like_oxidoreductase"/>
    <property type="match status" value="1"/>
</dbReference>
<comment type="similarity">
    <text evidence="3">In the C-terminal section; belongs to the flavoprotein pyridine nucleotide cytochrome reductase family.</text>
</comment>
<evidence type="ECO:0000256" key="11">
    <source>
        <dbReference type="RuleBase" id="RU000356"/>
    </source>
</evidence>
<evidence type="ECO:0000256" key="2">
    <source>
        <dbReference type="ARBA" id="ARBA00001974"/>
    </source>
</evidence>
<dbReference type="AlphaFoldDB" id="A0AA41U063"/>
<comment type="similarity">
    <text evidence="11">Belongs to the globin family.</text>
</comment>
<dbReference type="InterPro" id="IPR017927">
    <property type="entry name" value="FAD-bd_FR_type"/>
</dbReference>
<keyword evidence="11" id="KW-0813">Transport</keyword>
<keyword evidence="6" id="KW-0521">NADP</keyword>
<dbReference type="InterPro" id="IPR050415">
    <property type="entry name" value="MRET"/>
</dbReference>
<dbReference type="InterPro" id="IPR017938">
    <property type="entry name" value="Riboflavin_synthase-like_b-brl"/>
</dbReference>
<evidence type="ECO:0000259" key="13">
    <source>
        <dbReference type="PROSITE" id="PS51384"/>
    </source>
</evidence>
<dbReference type="InterPro" id="IPR008333">
    <property type="entry name" value="Cbr1-like_FAD-bd_dom"/>
</dbReference>
<evidence type="ECO:0000256" key="4">
    <source>
        <dbReference type="ARBA" id="ARBA00012229"/>
    </source>
</evidence>
<organism evidence="14 15">
    <name type="scientific">Yinghuangia soli</name>
    <dbReference type="NCBI Taxonomy" id="2908204"/>
    <lineage>
        <taxon>Bacteria</taxon>
        <taxon>Bacillati</taxon>
        <taxon>Actinomycetota</taxon>
        <taxon>Actinomycetes</taxon>
        <taxon>Kitasatosporales</taxon>
        <taxon>Streptomycetaceae</taxon>
        <taxon>Yinghuangia</taxon>
    </lineage>
</organism>
<evidence type="ECO:0000313" key="15">
    <source>
        <dbReference type="Proteomes" id="UP001165378"/>
    </source>
</evidence>
<comment type="cofactor">
    <cofactor evidence="1">
        <name>heme b</name>
        <dbReference type="ChEBI" id="CHEBI:60344"/>
    </cofactor>
</comment>
<dbReference type="EMBL" id="JAKFHA010000001">
    <property type="protein sequence ID" value="MCF2526112.1"/>
    <property type="molecule type" value="Genomic_DNA"/>
</dbReference>
<keyword evidence="15" id="KW-1185">Reference proteome</keyword>
<keyword evidence="11" id="KW-0561">Oxygen transport</keyword>
<dbReference type="GO" id="GO:0020037">
    <property type="term" value="F:heme binding"/>
    <property type="evidence" value="ECO:0007669"/>
    <property type="project" value="InterPro"/>
</dbReference>
<feature type="domain" description="Globin" evidence="12">
    <location>
        <begin position="1"/>
        <end position="133"/>
    </location>
</feature>
<evidence type="ECO:0000256" key="10">
    <source>
        <dbReference type="ARBA" id="ARBA00049433"/>
    </source>
</evidence>
<dbReference type="Gene3D" id="2.40.30.10">
    <property type="entry name" value="Translation factors"/>
    <property type="match status" value="1"/>
</dbReference>
<keyword evidence="7" id="KW-0411">Iron-sulfur</keyword>
<keyword evidence="11" id="KW-0349">Heme</keyword>
<dbReference type="InterPro" id="IPR000971">
    <property type="entry name" value="Globin"/>
</dbReference>
<comment type="cofactor">
    <cofactor evidence="2">
        <name>FAD</name>
        <dbReference type="ChEBI" id="CHEBI:57692"/>
    </cofactor>
</comment>
<evidence type="ECO:0000256" key="3">
    <source>
        <dbReference type="ARBA" id="ARBA00006401"/>
    </source>
</evidence>
<dbReference type="PANTHER" id="PTHR47354">
    <property type="entry name" value="NADH OXIDOREDUCTASE HCR"/>
    <property type="match status" value="1"/>
</dbReference>
<dbReference type="PRINTS" id="PR00410">
    <property type="entry name" value="PHEHYDRXLASE"/>
</dbReference>
<dbReference type="SUPFAM" id="SSF52343">
    <property type="entry name" value="Ferredoxin reductase-like, C-terminal NADP-linked domain"/>
    <property type="match status" value="1"/>
</dbReference>
<evidence type="ECO:0000256" key="5">
    <source>
        <dbReference type="ARBA" id="ARBA00022714"/>
    </source>
</evidence>
<keyword evidence="8" id="KW-0520">NAD</keyword>
<dbReference type="Proteomes" id="UP001165378">
    <property type="component" value="Unassembled WGS sequence"/>
</dbReference>
<keyword evidence="11" id="KW-0479">Metal-binding</keyword>
<evidence type="ECO:0000313" key="14">
    <source>
        <dbReference type="EMBL" id="MCF2526112.1"/>
    </source>
</evidence>
<dbReference type="PANTHER" id="PTHR47354:SF5">
    <property type="entry name" value="PROTEIN RFBI"/>
    <property type="match status" value="1"/>
</dbReference>
<dbReference type="InterPro" id="IPR009050">
    <property type="entry name" value="Globin-like_sf"/>
</dbReference>
<protein>
    <recommendedName>
        <fullName evidence="4">nitric oxide dioxygenase</fullName>
        <ecNumber evidence="4">1.14.12.17</ecNumber>
    </recommendedName>
</protein>
<accession>A0AA41U063</accession>
<dbReference type="GO" id="GO:0008941">
    <property type="term" value="F:nitric oxide dioxygenase NAD(P)H activity"/>
    <property type="evidence" value="ECO:0007669"/>
    <property type="project" value="UniProtKB-EC"/>
</dbReference>
<evidence type="ECO:0000256" key="7">
    <source>
        <dbReference type="ARBA" id="ARBA00023014"/>
    </source>
</evidence>
<evidence type="ECO:0000256" key="8">
    <source>
        <dbReference type="ARBA" id="ARBA00023027"/>
    </source>
</evidence>
<dbReference type="GO" id="GO:0005344">
    <property type="term" value="F:oxygen carrier activity"/>
    <property type="evidence" value="ECO:0007669"/>
    <property type="project" value="UniProtKB-KW"/>
</dbReference>
<comment type="catalytic activity">
    <reaction evidence="10">
        <text>2 nitric oxide + NADPH + 2 O2 = 2 nitrate + NADP(+) + H(+)</text>
        <dbReference type="Rhea" id="RHEA:19465"/>
        <dbReference type="ChEBI" id="CHEBI:15378"/>
        <dbReference type="ChEBI" id="CHEBI:15379"/>
        <dbReference type="ChEBI" id="CHEBI:16480"/>
        <dbReference type="ChEBI" id="CHEBI:17632"/>
        <dbReference type="ChEBI" id="CHEBI:57783"/>
        <dbReference type="ChEBI" id="CHEBI:58349"/>
        <dbReference type="EC" id="1.14.12.17"/>
    </reaction>
</comment>
<evidence type="ECO:0000256" key="9">
    <source>
        <dbReference type="ARBA" id="ARBA00048649"/>
    </source>
</evidence>
<evidence type="ECO:0000256" key="6">
    <source>
        <dbReference type="ARBA" id="ARBA00022857"/>
    </source>
</evidence>
<dbReference type="Pfam" id="PF00042">
    <property type="entry name" value="Globin"/>
    <property type="match status" value="1"/>
</dbReference>
<reference evidence="14" key="1">
    <citation type="submission" date="2022-01" db="EMBL/GenBank/DDBJ databases">
        <title>Genome-Based Taxonomic Classification of the Phylum Actinobacteria.</title>
        <authorList>
            <person name="Gao Y."/>
        </authorList>
    </citation>
    <scope>NUCLEOTIDE SEQUENCE</scope>
    <source>
        <strain evidence="14">KLBMP 8922</strain>
    </source>
</reference>
<comment type="caution">
    <text evidence="14">The sequence shown here is derived from an EMBL/GenBank/DDBJ whole genome shotgun (WGS) entry which is preliminary data.</text>
</comment>
<dbReference type="PROSITE" id="PS01033">
    <property type="entry name" value="GLOBIN"/>
    <property type="match status" value="1"/>
</dbReference>
<dbReference type="GO" id="GO:0051537">
    <property type="term" value="F:2 iron, 2 sulfur cluster binding"/>
    <property type="evidence" value="ECO:0007669"/>
    <property type="project" value="UniProtKB-KW"/>
</dbReference>
<dbReference type="EC" id="1.14.12.17" evidence="4"/>
<dbReference type="SUPFAM" id="SSF63380">
    <property type="entry name" value="Riboflavin synthase domain-like"/>
    <property type="match status" value="1"/>
</dbReference>
<dbReference type="RefSeq" id="WP_235050170.1">
    <property type="nucleotide sequence ID" value="NZ_JAKFHA010000001.1"/>
</dbReference>